<dbReference type="InterPro" id="IPR018631">
    <property type="entry name" value="AAA-ATPase-like_dom"/>
</dbReference>
<feature type="domain" description="AAA-ATPase-like" evidence="1">
    <location>
        <begin position="28"/>
        <end position="243"/>
    </location>
</feature>
<dbReference type="Proteomes" id="UP001152759">
    <property type="component" value="Chromosome 9"/>
</dbReference>
<reference evidence="2" key="1">
    <citation type="submission" date="2021-12" db="EMBL/GenBank/DDBJ databases">
        <authorList>
            <person name="King R."/>
        </authorList>
    </citation>
    <scope>NUCLEOTIDE SEQUENCE</scope>
</reference>
<dbReference type="Pfam" id="PF09820">
    <property type="entry name" value="AAA-ATPase_like"/>
    <property type="match status" value="1"/>
</dbReference>
<dbReference type="AlphaFoldDB" id="A0A9P0AI86"/>
<evidence type="ECO:0000313" key="2">
    <source>
        <dbReference type="EMBL" id="CAH0395158.1"/>
    </source>
</evidence>
<dbReference type="EMBL" id="OU963870">
    <property type="protein sequence ID" value="CAH0395158.1"/>
    <property type="molecule type" value="Genomic_DNA"/>
</dbReference>
<evidence type="ECO:0000259" key="1">
    <source>
        <dbReference type="Pfam" id="PF09820"/>
    </source>
</evidence>
<keyword evidence="3" id="KW-1185">Reference proteome</keyword>
<protein>
    <recommendedName>
        <fullName evidence="1">AAA-ATPase-like domain-containing protein</fullName>
    </recommendedName>
</protein>
<organism evidence="2 3">
    <name type="scientific">Bemisia tabaci</name>
    <name type="common">Sweetpotato whitefly</name>
    <name type="synonym">Aleurodes tabaci</name>
    <dbReference type="NCBI Taxonomy" id="7038"/>
    <lineage>
        <taxon>Eukaryota</taxon>
        <taxon>Metazoa</taxon>
        <taxon>Ecdysozoa</taxon>
        <taxon>Arthropoda</taxon>
        <taxon>Hexapoda</taxon>
        <taxon>Insecta</taxon>
        <taxon>Pterygota</taxon>
        <taxon>Neoptera</taxon>
        <taxon>Paraneoptera</taxon>
        <taxon>Hemiptera</taxon>
        <taxon>Sternorrhyncha</taxon>
        <taxon>Aleyrodoidea</taxon>
        <taxon>Aleyrodidae</taxon>
        <taxon>Aleyrodinae</taxon>
        <taxon>Bemisia</taxon>
    </lineage>
</organism>
<proteinExistence type="predicted"/>
<gene>
    <name evidence="2" type="ORF">BEMITA_LOCUS13376</name>
</gene>
<dbReference type="PANTHER" id="PTHR34825:SF1">
    <property type="entry name" value="AAA-ATPASE-LIKE DOMAIN-CONTAINING PROTEIN"/>
    <property type="match status" value="1"/>
</dbReference>
<name>A0A9P0AI86_BEMTA</name>
<accession>A0A9P0AI86</accession>
<sequence>MSSSDEEDVLSLWAMGSCDLESDAARSLFVDRTRWVKIFYDFHNHPAQPLFVSAPSGAGKTALVDIMDRYFRVEVDENHRPRPQKETSAYRLFTGVYGPRGRHFVVMNESYFFDEHIAAYPVLRLDFSTLHATTLDAFLRSAVSMVQGVVSAYPYVSSSLQNLGTTPENSSLAGRNLTRDLHDYFKKKCVVLIDSFDHPATTLLHNSTPDAFKIRSWLAGFLDHLLRKNKHLEAGFLTGRSRLGEVYASNNTVYKSFVNSDLIGFSFGLSPDHVKDLLMGYNSSLTIDQLAREFCGYSINATDLRAYPTGSVIRSIESGKILETWKPGVSTDRFVQAFRLDAAGGHILTALRGGAVVLKLAKRVQFEDLEELREYLDGVNDKRFKYRQRSTPLFLQYLYELGYFTNIFEELGGYGNLRVPNLEIAHNLKSILMKALAGEFIFNKARLAKLKDSVGNLDGSRKSCEGFLDAALAVVKPYLSDCRLRENILVILFYAVQSVVPDVLEEVLVPGGVGFDEMGQEVGYFLGFADTLVIPVKRVGVIINHKVCGTAFEALRQVFEMEYNKLISNSSRQVFIGLSFDTISKKISASCLKDSTALTLAFNMTVGGESKL</sequence>
<evidence type="ECO:0000313" key="3">
    <source>
        <dbReference type="Proteomes" id="UP001152759"/>
    </source>
</evidence>
<dbReference type="PANTHER" id="PTHR34825">
    <property type="entry name" value="CONSERVED PROTEIN, WITH A WEAK D-GALACTARATE DEHYDRATASE/ALTRONATE HYDROLASE DOMAIN"/>
    <property type="match status" value="1"/>
</dbReference>